<proteinExistence type="predicted"/>
<reference evidence="2" key="1">
    <citation type="journal article" date="2012" name="Mol. Phylogenet. Evol.">
        <title>Relative rates of evolution among the three genetic compartments of the red alga Porphyra differ from those of green plants and do not correlate with genome architecture.</title>
        <authorList>
            <person name="Smith D.R."/>
            <person name="Hua J."/>
            <person name="Lee R.W."/>
            <person name="Keeling P.J."/>
        </authorList>
    </citation>
    <scope>NUCLEOTIDE SEQUENCE</scope>
</reference>
<dbReference type="RefSeq" id="YP_009413230.1">
    <property type="nucleotide sequence ID" value="NC_035573.1"/>
</dbReference>
<organism evidence="2">
    <name type="scientific">Porphyra umbilicalis</name>
    <name type="common">Purple laver</name>
    <name type="synonym">Red alga</name>
    <dbReference type="NCBI Taxonomy" id="2786"/>
    <lineage>
        <taxon>Eukaryota</taxon>
        <taxon>Rhodophyta</taxon>
        <taxon>Bangiophyceae</taxon>
        <taxon>Bangiales</taxon>
        <taxon>Bangiaceae</taxon>
        <taxon>Porphyra</taxon>
    </lineage>
</organism>
<gene>
    <name evidence="2" type="primary">orf110a</name>
</gene>
<dbReference type="GO" id="GO:0009570">
    <property type="term" value="C:chloroplast stroma"/>
    <property type="evidence" value="ECO:0007669"/>
    <property type="project" value="TreeGrafter"/>
</dbReference>
<protein>
    <recommendedName>
        <fullName evidence="1">Core domain-containing protein</fullName>
    </recommendedName>
</protein>
<geneLocation type="plastid" evidence="2"/>
<dbReference type="GO" id="GO:0030674">
    <property type="term" value="F:protein-macromolecule adaptor activity"/>
    <property type="evidence" value="ECO:0007669"/>
    <property type="project" value="TreeGrafter"/>
</dbReference>
<dbReference type="InterPro" id="IPR016092">
    <property type="entry name" value="ATAP"/>
</dbReference>
<dbReference type="InterPro" id="IPR000361">
    <property type="entry name" value="ATAP_core_dom"/>
</dbReference>
<dbReference type="OrthoDB" id="333486at2759"/>
<dbReference type="InterPro" id="IPR017870">
    <property type="entry name" value="FeS_cluster_insertion_CS"/>
</dbReference>
<keyword evidence="2" id="KW-0934">Plastid</keyword>
<dbReference type="PROSITE" id="PS01152">
    <property type="entry name" value="HESB"/>
    <property type="match status" value="1"/>
</dbReference>
<dbReference type="EMBL" id="MF385003">
    <property type="protein sequence ID" value="ASN78691.1"/>
    <property type="molecule type" value="Genomic_DNA"/>
</dbReference>
<keyword evidence="3" id="KW-0150">Chloroplast</keyword>
<dbReference type="InterPro" id="IPR035903">
    <property type="entry name" value="HesB-like_dom_sf"/>
</dbReference>
<dbReference type="NCBIfam" id="TIGR00049">
    <property type="entry name" value="iron-sulfur cluster assembly accessory protein"/>
    <property type="match status" value="1"/>
</dbReference>
<dbReference type="Gene3D" id="2.60.300.12">
    <property type="entry name" value="HesB-like domain"/>
    <property type="match status" value="1"/>
</dbReference>
<evidence type="ECO:0000313" key="2">
    <source>
        <dbReference type="EMBL" id="AFC39887.1"/>
    </source>
</evidence>
<accession>J7F8B6</accession>
<dbReference type="EMBL" id="JQ408795">
    <property type="protein sequence ID" value="AFC39887.1"/>
    <property type="molecule type" value="Genomic_DNA"/>
</dbReference>
<name>J7F8B6_PORUM</name>
<dbReference type="GeneID" id="33873492"/>
<dbReference type="SUPFAM" id="SSF89360">
    <property type="entry name" value="HesB-like domain"/>
    <property type="match status" value="1"/>
</dbReference>
<dbReference type="InterPro" id="IPR031108">
    <property type="entry name" value="IscA_plant_cyanobact"/>
</dbReference>
<dbReference type="PANTHER" id="PTHR47265">
    <property type="entry name" value="IRON-SULFUR ASSEMBLY PROTEIN ISCA, CHLOROPLASTIC"/>
    <property type="match status" value="1"/>
</dbReference>
<sequence length="110" mass="12042">MNFITLTELAVKQIKILKSNCDNEVYLRIGVKQGGCSGMSYSMNFENISTLRETDEVLILDNFSVACDPKSLLYLYGLSLDYSSELIGGGFQFLNPNATQTCGCGKSFSG</sequence>
<dbReference type="GO" id="GO:0016226">
    <property type="term" value="P:iron-sulfur cluster assembly"/>
    <property type="evidence" value="ECO:0007669"/>
    <property type="project" value="InterPro"/>
</dbReference>
<dbReference type="GO" id="GO:0051536">
    <property type="term" value="F:iron-sulfur cluster binding"/>
    <property type="evidence" value="ECO:0007669"/>
    <property type="project" value="InterPro"/>
</dbReference>
<keyword evidence="4" id="KW-1185">Reference proteome</keyword>
<feature type="domain" description="Core" evidence="1">
    <location>
        <begin position="4"/>
        <end position="106"/>
    </location>
</feature>
<dbReference type="PANTHER" id="PTHR47265:SF1">
    <property type="entry name" value="IRON-SULFUR ASSEMBLY PROTEIN ISCA, CHLOROPLASTIC"/>
    <property type="match status" value="1"/>
</dbReference>
<evidence type="ECO:0000313" key="3">
    <source>
        <dbReference type="EMBL" id="ASN78691.1"/>
    </source>
</evidence>
<dbReference type="Proteomes" id="UP000218209">
    <property type="component" value="Chloroplast Pltd"/>
</dbReference>
<evidence type="ECO:0000259" key="1">
    <source>
        <dbReference type="Pfam" id="PF01521"/>
    </source>
</evidence>
<dbReference type="AlphaFoldDB" id="J7F8B6"/>
<dbReference type="Pfam" id="PF01521">
    <property type="entry name" value="Fe-S_biosyn"/>
    <property type="match status" value="1"/>
</dbReference>
<reference evidence="3 4" key="2">
    <citation type="journal article" date="2017" name="Proc. Natl. Acad. Sci. U.S.A.">
        <title>Insights into the red algae and eukaryotic evolution from the genome of Porphyra umbilicalis (Bangiophyceae, Rhodophyta).</title>
        <authorList>
            <person name="Brawley S.H."/>
            <person name="Blouin N.A."/>
            <person name="Ficko-Blean E."/>
            <person name="Wheeler G.L."/>
            <person name="Lohr M."/>
            <person name="Goodson H.V."/>
            <person name="Jenkins J.W."/>
            <person name="Blaby-Haas C.E."/>
            <person name="Helliwell K.E."/>
            <person name="Chan C.X."/>
            <person name="Marriage T.N."/>
            <person name="Bhattacharya D."/>
            <person name="Klein A.S."/>
            <person name="Badis Y."/>
            <person name="Brodie J."/>
            <person name="Cao Y."/>
            <person name="Collen J."/>
            <person name="Dittami S.M."/>
            <person name="Gachon C.M.M."/>
            <person name="Green B.R."/>
            <person name="Karpowicz S.J."/>
            <person name="Kim J.W."/>
            <person name="Kudahl U.J."/>
            <person name="Lin S."/>
            <person name="Michel G."/>
            <person name="Mittag M."/>
            <person name="Olson B.J.S.C."/>
            <person name="Pangilinan J.L."/>
            <person name="Peng Y."/>
            <person name="Qiu H."/>
            <person name="Shu S."/>
            <person name="Singer J.T."/>
            <person name="Smith A.G."/>
            <person name="Sprecher B.N."/>
            <person name="Wagner V."/>
            <person name="Wang W."/>
            <person name="Wang Z.Y."/>
            <person name="Yan J."/>
            <person name="Yarish C."/>
            <person name="Zauner-Riek S."/>
            <person name="Zhuang Y."/>
            <person name="Zou Y."/>
            <person name="Lindquist E.A."/>
            <person name="Grimwood J."/>
            <person name="Barry K.W."/>
            <person name="Rokhsar D.S."/>
            <person name="Schmutz J."/>
            <person name="Stiller J.W."/>
            <person name="Grossman A.R."/>
            <person name="Prochnik S.E."/>
        </authorList>
    </citation>
    <scope>NUCLEOTIDE SEQUENCE [LARGE SCALE GENOMIC DNA]</scope>
</reference>
<evidence type="ECO:0000313" key="4">
    <source>
        <dbReference type="Proteomes" id="UP000218209"/>
    </source>
</evidence>